<dbReference type="GO" id="GO:0005840">
    <property type="term" value="C:ribosome"/>
    <property type="evidence" value="ECO:0007669"/>
    <property type="project" value="UniProtKB-KW"/>
</dbReference>
<dbReference type="PANTHER" id="PTHR11620">
    <property type="entry name" value="60S RIBOSOMAL PROTEIN L23A"/>
    <property type="match status" value="1"/>
</dbReference>
<dbReference type="AlphaFoldDB" id="A0A126QR85"/>
<dbReference type="OrthoDB" id="9793353at2"/>
<dbReference type="NCBIfam" id="NF004363">
    <property type="entry name" value="PRK05738.2-4"/>
    <property type="match status" value="1"/>
</dbReference>
<comment type="subunit">
    <text evidence="6">Part of the 50S ribosomal subunit. Contacts protein L29, and trigger factor when it is bound to the ribosome.</text>
</comment>
<dbReference type="InterPro" id="IPR013025">
    <property type="entry name" value="Ribosomal_uL23-like"/>
</dbReference>
<organism evidence="9 11">
    <name type="scientific">Pseudodesulfovibrio indicus</name>
    <dbReference type="NCBI Taxonomy" id="1716143"/>
    <lineage>
        <taxon>Bacteria</taxon>
        <taxon>Pseudomonadati</taxon>
        <taxon>Thermodesulfobacteriota</taxon>
        <taxon>Desulfovibrionia</taxon>
        <taxon>Desulfovibrionales</taxon>
        <taxon>Desulfovibrionaceae</taxon>
    </lineage>
</organism>
<dbReference type="EMBL" id="SOBK01000012">
    <property type="protein sequence ID" value="TDT86526.1"/>
    <property type="molecule type" value="Genomic_DNA"/>
</dbReference>
<dbReference type="HAMAP" id="MF_01369_B">
    <property type="entry name" value="Ribosomal_uL23_B"/>
    <property type="match status" value="1"/>
</dbReference>
<evidence type="ECO:0000256" key="4">
    <source>
        <dbReference type="ARBA" id="ARBA00022980"/>
    </source>
</evidence>
<dbReference type="Pfam" id="PF00276">
    <property type="entry name" value="Ribosomal_L23"/>
    <property type="match status" value="1"/>
</dbReference>
<dbReference type="RefSeq" id="WP_066805564.1">
    <property type="nucleotide sequence ID" value="NZ_CAUVXY020000015.1"/>
</dbReference>
<comment type="function">
    <text evidence="6">One of the early assembly proteins it binds 23S rRNA. One of the proteins that surrounds the polypeptide exit tunnel on the outside of the ribosome. Forms the main docking site for trigger factor binding to the ribosome.</text>
</comment>
<evidence type="ECO:0000256" key="6">
    <source>
        <dbReference type="HAMAP-Rule" id="MF_01369"/>
    </source>
</evidence>
<name>A0A126QR85_9BACT</name>
<dbReference type="InterPro" id="IPR001014">
    <property type="entry name" value="Ribosomal_uL23_CS"/>
</dbReference>
<keyword evidence="10" id="KW-1185">Reference proteome</keyword>
<keyword evidence="3 6" id="KW-0694">RNA-binding</keyword>
<keyword evidence="2 6" id="KW-0699">rRNA-binding</keyword>
<evidence type="ECO:0000313" key="10">
    <source>
        <dbReference type="Proteomes" id="UP000055611"/>
    </source>
</evidence>
<dbReference type="Proteomes" id="UP000055611">
    <property type="component" value="Chromosome"/>
</dbReference>
<comment type="similarity">
    <text evidence="1 6 7">Belongs to the universal ribosomal protein uL23 family.</text>
</comment>
<dbReference type="Proteomes" id="UP000295506">
    <property type="component" value="Unassembled WGS sequence"/>
</dbReference>
<proteinExistence type="inferred from homology"/>
<evidence type="ECO:0000313" key="9">
    <source>
        <dbReference type="EMBL" id="TDT86526.1"/>
    </source>
</evidence>
<reference evidence="8 10" key="1">
    <citation type="journal article" date="2016" name="Front. Microbiol.">
        <title>Genome Sequence of the Piezophilic, Mesophilic Sulfate-Reducing Bacterium Desulfovibrio indicus J2T.</title>
        <authorList>
            <person name="Cao J."/>
            <person name="Maignien L."/>
            <person name="Shao Z."/>
            <person name="Alain K."/>
            <person name="Jebbar M."/>
        </authorList>
    </citation>
    <scope>NUCLEOTIDE SEQUENCE [LARGE SCALE GENOMIC DNA]</scope>
    <source>
        <strain evidence="8 10">J2</strain>
    </source>
</reference>
<keyword evidence="5 6" id="KW-0687">Ribonucleoprotein</keyword>
<evidence type="ECO:0000313" key="8">
    <source>
        <dbReference type="EMBL" id="AMK12268.1"/>
    </source>
</evidence>
<dbReference type="GO" id="GO:0006412">
    <property type="term" value="P:translation"/>
    <property type="evidence" value="ECO:0007669"/>
    <property type="project" value="UniProtKB-UniRule"/>
</dbReference>
<dbReference type="GO" id="GO:0003735">
    <property type="term" value="F:structural constituent of ribosome"/>
    <property type="evidence" value="ECO:0007669"/>
    <property type="project" value="InterPro"/>
</dbReference>
<dbReference type="EMBL" id="CP014206">
    <property type="protein sequence ID" value="AMK12268.1"/>
    <property type="molecule type" value="Genomic_DNA"/>
</dbReference>
<sequence length="97" mass="10766">MDYSKVLLKPVVSEKANEAKEQSNHVSFYVHPDSNKVEVKKAVEAAFDVKVESVNIVSKKAMPRKRMGRLTGGRVPGYKKAYVKLAAGDKIEIFEGV</sequence>
<reference evidence="9 11" key="2">
    <citation type="submission" date="2019-03" db="EMBL/GenBank/DDBJ databases">
        <title>Genomic Encyclopedia of Type Strains, Phase IV (KMG-IV): sequencing the most valuable type-strain genomes for metagenomic binning, comparative biology and taxonomic classification.</title>
        <authorList>
            <person name="Goeker M."/>
        </authorList>
    </citation>
    <scope>NUCLEOTIDE SEQUENCE [LARGE SCALE GENOMIC DNA]</scope>
    <source>
        <strain evidence="9 11">DSM 101483</strain>
    </source>
</reference>
<dbReference type="InterPro" id="IPR012677">
    <property type="entry name" value="Nucleotide-bd_a/b_plait_sf"/>
</dbReference>
<evidence type="ECO:0000313" key="11">
    <source>
        <dbReference type="Proteomes" id="UP000295506"/>
    </source>
</evidence>
<keyword evidence="4 6" id="KW-0689">Ribosomal protein</keyword>
<gene>
    <name evidence="6" type="primary">rplW</name>
    <name evidence="8" type="ORF">AWY79_14680</name>
    <name evidence="9" type="ORF">EDC59_11235</name>
</gene>
<dbReference type="PROSITE" id="PS00050">
    <property type="entry name" value="RIBOSOMAL_L23"/>
    <property type="match status" value="1"/>
</dbReference>
<dbReference type="GO" id="GO:1990904">
    <property type="term" value="C:ribonucleoprotein complex"/>
    <property type="evidence" value="ECO:0007669"/>
    <property type="project" value="UniProtKB-KW"/>
</dbReference>
<evidence type="ECO:0000256" key="5">
    <source>
        <dbReference type="ARBA" id="ARBA00023274"/>
    </source>
</evidence>
<protein>
    <recommendedName>
        <fullName evidence="6">Large ribosomal subunit protein uL23</fullName>
    </recommendedName>
</protein>
<dbReference type="InterPro" id="IPR012678">
    <property type="entry name" value="Ribosomal_uL23/eL15/eS24_sf"/>
</dbReference>
<dbReference type="KEGG" id="dej:AWY79_14680"/>
<dbReference type="GO" id="GO:0019843">
    <property type="term" value="F:rRNA binding"/>
    <property type="evidence" value="ECO:0007669"/>
    <property type="project" value="UniProtKB-UniRule"/>
</dbReference>
<evidence type="ECO:0000256" key="7">
    <source>
        <dbReference type="RuleBase" id="RU003934"/>
    </source>
</evidence>
<accession>A0A126QR85</accession>
<evidence type="ECO:0000256" key="1">
    <source>
        <dbReference type="ARBA" id="ARBA00006700"/>
    </source>
</evidence>
<evidence type="ECO:0000256" key="2">
    <source>
        <dbReference type="ARBA" id="ARBA00022730"/>
    </source>
</evidence>
<dbReference type="Gene3D" id="3.30.70.330">
    <property type="match status" value="1"/>
</dbReference>
<evidence type="ECO:0000256" key="3">
    <source>
        <dbReference type="ARBA" id="ARBA00022884"/>
    </source>
</evidence>
<dbReference type="SUPFAM" id="SSF54189">
    <property type="entry name" value="Ribosomal proteins S24e, L23 and L15e"/>
    <property type="match status" value="1"/>
</dbReference>